<sequence>MRVTIKDIAKYCGVSSGTVDRALNNRPGIKEKTKQKVLQAAKDLKYRPDFTARSLVKGRTMTLGIVLFDLYNRSYAQLLTAVELKAREYGYFLYIALTDKDMENEKQCIEYLANHKVDGIILFSVNKGTEFEEYLHGFSIPIITIFNFLSADWEYVGIPERAAMKNGVSHIIDKGYKQFIYISPPLKYKGITNIYTQEERLQGFLEALASNDLKEAEIIRHNDYLDYLEKINFRQRERTAIICSCDLYALEVMRFLKTKGYSIPLDVGIMGFDNIDVLKYVTPALTTIEYPVEAIGDKAVESLVHKIEKGSYITKENTELSYRFIAGESI</sequence>
<accession>A0A3S2W0L7</accession>
<dbReference type="GeneID" id="87620230"/>
<keyword evidence="3" id="KW-0804">Transcription</keyword>
<dbReference type="EMBL" id="RZTZ01000024">
    <property type="protein sequence ID" value="RVT56625.1"/>
    <property type="molecule type" value="Genomic_DNA"/>
</dbReference>
<proteinExistence type="predicted"/>
<dbReference type="SUPFAM" id="SSF53822">
    <property type="entry name" value="Periplasmic binding protein-like I"/>
    <property type="match status" value="1"/>
</dbReference>
<keyword evidence="1" id="KW-0805">Transcription regulation</keyword>
<evidence type="ECO:0000313" key="5">
    <source>
        <dbReference type="EMBL" id="RVT56625.1"/>
    </source>
</evidence>
<evidence type="ECO:0000256" key="1">
    <source>
        <dbReference type="ARBA" id="ARBA00023015"/>
    </source>
</evidence>
<dbReference type="Gene3D" id="1.10.260.40">
    <property type="entry name" value="lambda repressor-like DNA-binding domains"/>
    <property type="match status" value="1"/>
</dbReference>
<dbReference type="Pfam" id="PF00356">
    <property type="entry name" value="LacI"/>
    <property type="match status" value="1"/>
</dbReference>
<reference evidence="5 6" key="1">
    <citation type="submission" date="2019-01" db="EMBL/GenBank/DDBJ databases">
        <title>Bacillus sp. M5HDSG1-1, whole genome shotgun sequence.</title>
        <authorList>
            <person name="Tuo L."/>
        </authorList>
    </citation>
    <scope>NUCLEOTIDE SEQUENCE [LARGE SCALE GENOMIC DNA]</scope>
    <source>
        <strain evidence="5 6">M5HDSG1-1</strain>
    </source>
</reference>
<organism evidence="5 6">
    <name type="scientific">Niallia taxi</name>
    <dbReference type="NCBI Taxonomy" id="2499688"/>
    <lineage>
        <taxon>Bacteria</taxon>
        <taxon>Bacillati</taxon>
        <taxon>Bacillota</taxon>
        <taxon>Bacilli</taxon>
        <taxon>Bacillales</taxon>
        <taxon>Bacillaceae</taxon>
        <taxon>Niallia</taxon>
    </lineage>
</organism>
<keyword evidence="6" id="KW-1185">Reference proteome</keyword>
<dbReference type="InterPro" id="IPR010982">
    <property type="entry name" value="Lambda_DNA-bd_dom_sf"/>
</dbReference>
<dbReference type="PROSITE" id="PS50932">
    <property type="entry name" value="HTH_LACI_2"/>
    <property type="match status" value="1"/>
</dbReference>
<dbReference type="RefSeq" id="WP_127742707.1">
    <property type="nucleotide sequence ID" value="NZ_CAJCKN010000039.1"/>
</dbReference>
<dbReference type="GO" id="GO:0003700">
    <property type="term" value="F:DNA-binding transcription factor activity"/>
    <property type="evidence" value="ECO:0007669"/>
    <property type="project" value="TreeGrafter"/>
</dbReference>
<evidence type="ECO:0000256" key="3">
    <source>
        <dbReference type="ARBA" id="ARBA00023163"/>
    </source>
</evidence>
<evidence type="ECO:0000259" key="4">
    <source>
        <dbReference type="PROSITE" id="PS50932"/>
    </source>
</evidence>
<protein>
    <submittedName>
        <fullName evidence="5">LacI family transcriptional regulator</fullName>
    </submittedName>
</protein>
<keyword evidence="2" id="KW-0238">DNA-binding</keyword>
<dbReference type="InterPro" id="IPR046335">
    <property type="entry name" value="LacI/GalR-like_sensor"/>
</dbReference>
<dbReference type="PANTHER" id="PTHR30146">
    <property type="entry name" value="LACI-RELATED TRANSCRIPTIONAL REPRESSOR"/>
    <property type="match status" value="1"/>
</dbReference>
<evidence type="ECO:0000256" key="2">
    <source>
        <dbReference type="ARBA" id="ARBA00023125"/>
    </source>
</evidence>
<name>A0A3S2W0L7_9BACI</name>
<dbReference type="Pfam" id="PF13377">
    <property type="entry name" value="Peripla_BP_3"/>
    <property type="match status" value="1"/>
</dbReference>
<dbReference type="Proteomes" id="UP000288024">
    <property type="component" value="Unassembled WGS sequence"/>
</dbReference>
<evidence type="ECO:0000313" key="6">
    <source>
        <dbReference type="Proteomes" id="UP000288024"/>
    </source>
</evidence>
<dbReference type="SMART" id="SM00354">
    <property type="entry name" value="HTH_LACI"/>
    <property type="match status" value="1"/>
</dbReference>
<dbReference type="InterPro" id="IPR028082">
    <property type="entry name" value="Peripla_BP_I"/>
</dbReference>
<dbReference type="Gene3D" id="3.40.50.2300">
    <property type="match status" value="2"/>
</dbReference>
<dbReference type="AlphaFoldDB" id="A0A3S2W0L7"/>
<dbReference type="SUPFAM" id="SSF47413">
    <property type="entry name" value="lambda repressor-like DNA-binding domains"/>
    <property type="match status" value="1"/>
</dbReference>
<dbReference type="GO" id="GO:0000976">
    <property type="term" value="F:transcription cis-regulatory region binding"/>
    <property type="evidence" value="ECO:0007669"/>
    <property type="project" value="TreeGrafter"/>
</dbReference>
<comment type="caution">
    <text evidence="5">The sequence shown here is derived from an EMBL/GenBank/DDBJ whole genome shotgun (WGS) entry which is preliminary data.</text>
</comment>
<dbReference type="CDD" id="cd06267">
    <property type="entry name" value="PBP1_LacI_sugar_binding-like"/>
    <property type="match status" value="1"/>
</dbReference>
<dbReference type="InterPro" id="IPR000843">
    <property type="entry name" value="HTH_LacI"/>
</dbReference>
<dbReference type="CDD" id="cd01392">
    <property type="entry name" value="HTH_LacI"/>
    <property type="match status" value="1"/>
</dbReference>
<dbReference type="PANTHER" id="PTHR30146:SF109">
    <property type="entry name" value="HTH-TYPE TRANSCRIPTIONAL REGULATOR GALS"/>
    <property type="match status" value="1"/>
</dbReference>
<feature type="domain" description="HTH lacI-type" evidence="4">
    <location>
        <begin position="3"/>
        <end position="57"/>
    </location>
</feature>
<gene>
    <name evidence="5" type="ORF">EM808_26970</name>
</gene>